<organism evidence="2 3">
    <name type="scientific">Pleurodeles waltl</name>
    <name type="common">Iberian ribbed newt</name>
    <dbReference type="NCBI Taxonomy" id="8319"/>
    <lineage>
        <taxon>Eukaryota</taxon>
        <taxon>Metazoa</taxon>
        <taxon>Chordata</taxon>
        <taxon>Craniata</taxon>
        <taxon>Vertebrata</taxon>
        <taxon>Euteleostomi</taxon>
        <taxon>Amphibia</taxon>
        <taxon>Batrachia</taxon>
        <taxon>Caudata</taxon>
        <taxon>Salamandroidea</taxon>
        <taxon>Salamandridae</taxon>
        <taxon>Pleurodelinae</taxon>
        <taxon>Pleurodeles</taxon>
    </lineage>
</organism>
<keyword evidence="3" id="KW-1185">Reference proteome</keyword>
<feature type="region of interest" description="Disordered" evidence="1">
    <location>
        <begin position="1"/>
        <end position="150"/>
    </location>
</feature>
<protein>
    <submittedName>
        <fullName evidence="2">Uncharacterized protein</fullName>
    </submittedName>
</protein>
<evidence type="ECO:0000256" key="1">
    <source>
        <dbReference type="SAM" id="MobiDB-lite"/>
    </source>
</evidence>
<sequence>MGIGPHPLLSFQVRRSFSGGPDGSTGAPPRSPGLAVQSRGSAAAVSRGPLSPPLPRPAFSREAVASNGGRGRRPPLGPGGPTQHTASPGSVAEAQPHRPPVSRTALSFGVRSARAGAPDQSSPAGSSGAGSLGVRHVPALGHAPQPHMLF</sequence>
<dbReference type="Proteomes" id="UP001066276">
    <property type="component" value="Chromosome 12"/>
</dbReference>
<feature type="compositionally biased region" description="Low complexity" evidence="1">
    <location>
        <begin position="115"/>
        <end position="126"/>
    </location>
</feature>
<reference evidence="2" key="1">
    <citation type="journal article" date="2022" name="bioRxiv">
        <title>Sequencing and chromosome-scale assembly of the giantPleurodeles waltlgenome.</title>
        <authorList>
            <person name="Brown T."/>
            <person name="Elewa A."/>
            <person name="Iarovenko S."/>
            <person name="Subramanian E."/>
            <person name="Araus A.J."/>
            <person name="Petzold A."/>
            <person name="Susuki M."/>
            <person name="Suzuki K.-i.T."/>
            <person name="Hayashi T."/>
            <person name="Toyoda A."/>
            <person name="Oliveira C."/>
            <person name="Osipova E."/>
            <person name="Leigh N.D."/>
            <person name="Simon A."/>
            <person name="Yun M.H."/>
        </authorList>
    </citation>
    <scope>NUCLEOTIDE SEQUENCE</scope>
    <source>
        <strain evidence="2">20211129_DDA</strain>
        <tissue evidence="2">Liver</tissue>
    </source>
</reference>
<accession>A0AAV7KTX2</accession>
<gene>
    <name evidence="2" type="ORF">NDU88_001840</name>
</gene>
<proteinExistence type="predicted"/>
<name>A0AAV7KTX2_PLEWA</name>
<evidence type="ECO:0000313" key="3">
    <source>
        <dbReference type="Proteomes" id="UP001066276"/>
    </source>
</evidence>
<dbReference type="AlphaFoldDB" id="A0AAV7KTX2"/>
<dbReference type="EMBL" id="JANPWB010000016">
    <property type="protein sequence ID" value="KAJ1081662.1"/>
    <property type="molecule type" value="Genomic_DNA"/>
</dbReference>
<evidence type="ECO:0000313" key="2">
    <source>
        <dbReference type="EMBL" id="KAJ1081662.1"/>
    </source>
</evidence>
<comment type="caution">
    <text evidence="2">The sequence shown here is derived from an EMBL/GenBank/DDBJ whole genome shotgun (WGS) entry which is preliminary data.</text>
</comment>